<dbReference type="AlphaFoldDB" id="A0A3P7IYY1"/>
<protein>
    <submittedName>
        <fullName evidence="2">Uncharacterized protein</fullName>
    </submittedName>
</protein>
<evidence type="ECO:0000313" key="3">
    <source>
        <dbReference type="Proteomes" id="UP000270094"/>
    </source>
</evidence>
<evidence type="ECO:0000256" key="1">
    <source>
        <dbReference type="SAM" id="MobiDB-lite"/>
    </source>
</evidence>
<organism evidence="2 3">
    <name type="scientific">Strongylus vulgaris</name>
    <name type="common">Blood worm</name>
    <dbReference type="NCBI Taxonomy" id="40348"/>
    <lineage>
        <taxon>Eukaryota</taxon>
        <taxon>Metazoa</taxon>
        <taxon>Ecdysozoa</taxon>
        <taxon>Nematoda</taxon>
        <taxon>Chromadorea</taxon>
        <taxon>Rhabditida</taxon>
        <taxon>Rhabditina</taxon>
        <taxon>Rhabditomorpha</taxon>
        <taxon>Strongyloidea</taxon>
        <taxon>Strongylidae</taxon>
        <taxon>Strongylus</taxon>
    </lineage>
</organism>
<reference evidence="2 3" key="1">
    <citation type="submission" date="2018-11" db="EMBL/GenBank/DDBJ databases">
        <authorList>
            <consortium name="Pathogen Informatics"/>
        </authorList>
    </citation>
    <scope>NUCLEOTIDE SEQUENCE [LARGE SCALE GENOMIC DNA]</scope>
</reference>
<name>A0A3P7IYY1_STRVU</name>
<dbReference type="EMBL" id="UYYB01018028">
    <property type="protein sequence ID" value="VDM70894.1"/>
    <property type="molecule type" value="Genomic_DNA"/>
</dbReference>
<feature type="region of interest" description="Disordered" evidence="1">
    <location>
        <begin position="36"/>
        <end position="55"/>
    </location>
</feature>
<dbReference type="Proteomes" id="UP000270094">
    <property type="component" value="Unassembled WGS sequence"/>
</dbReference>
<dbReference type="OrthoDB" id="5869766at2759"/>
<feature type="compositionally biased region" description="Basic residues" evidence="1">
    <location>
        <begin position="45"/>
        <end position="54"/>
    </location>
</feature>
<accession>A0A3P7IYY1</accession>
<keyword evidence="3" id="KW-1185">Reference proteome</keyword>
<proteinExistence type="predicted"/>
<evidence type="ECO:0000313" key="2">
    <source>
        <dbReference type="EMBL" id="VDM70894.1"/>
    </source>
</evidence>
<sequence>MSRVNFHYTGLTDNLPNFQSATDTVVTSFSLRKSKARDERDVKSRTKTSSKSRKAPGFIGLTVPLSTPSLNLLATPKGMAPPGARKVTYTPRRGALGAFVDTTKLSDREFELALANGLIKGRSRWYSVYYLNCL</sequence>
<gene>
    <name evidence="2" type="ORF">SVUK_LOCUS5892</name>
</gene>